<dbReference type="RefSeq" id="WP_094409443.1">
    <property type="nucleotide sequence ID" value="NZ_BMJZ01000002.1"/>
</dbReference>
<evidence type="ECO:0000256" key="2">
    <source>
        <dbReference type="ARBA" id="ARBA00022898"/>
    </source>
</evidence>
<comment type="cofactor">
    <cofactor evidence="1 4">
        <name>pyridoxal 5'-phosphate</name>
        <dbReference type="ChEBI" id="CHEBI:597326"/>
    </cofactor>
</comment>
<dbReference type="AlphaFoldDB" id="A0A255XLV7"/>
<evidence type="ECO:0000313" key="6">
    <source>
        <dbReference type="EMBL" id="OYQ17881.1"/>
    </source>
</evidence>
<dbReference type="OrthoDB" id="9804366at2"/>
<dbReference type="PANTHER" id="PTHR43586:SF24">
    <property type="entry name" value="BLR4730 PROTEIN"/>
    <property type="match status" value="1"/>
</dbReference>
<evidence type="ECO:0000256" key="4">
    <source>
        <dbReference type="RuleBase" id="RU004504"/>
    </source>
</evidence>
<dbReference type="InterPro" id="IPR020578">
    <property type="entry name" value="Aminotrans_V_PyrdxlP_BS"/>
</dbReference>
<comment type="caution">
    <text evidence="6">The sequence shown here is derived from an EMBL/GenBank/DDBJ whole genome shotgun (WGS) entry which is preliminary data.</text>
</comment>
<organism evidence="6 7">
    <name type="scientific">Elstera cyanobacteriorum</name>
    <dbReference type="NCBI Taxonomy" id="2022747"/>
    <lineage>
        <taxon>Bacteria</taxon>
        <taxon>Pseudomonadati</taxon>
        <taxon>Pseudomonadota</taxon>
        <taxon>Alphaproteobacteria</taxon>
        <taxon>Rhodospirillales</taxon>
        <taxon>Rhodospirillaceae</taxon>
        <taxon>Elstera</taxon>
    </lineage>
</organism>
<comment type="similarity">
    <text evidence="3">Belongs to the class-V pyridoxal-phosphate-dependent aminotransferase family.</text>
</comment>
<proteinExistence type="inferred from homology"/>
<dbReference type="InterPro" id="IPR015422">
    <property type="entry name" value="PyrdxlP-dep_Trfase_small"/>
</dbReference>
<dbReference type="SUPFAM" id="SSF53383">
    <property type="entry name" value="PLP-dependent transferases"/>
    <property type="match status" value="1"/>
</dbReference>
<dbReference type="EMBL" id="NOXS01000033">
    <property type="protein sequence ID" value="OYQ17881.1"/>
    <property type="molecule type" value="Genomic_DNA"/>
</dbReference>
<accession>A0A255XLV7</accession>
<dbReference type="Proteomes" id="UP000216361">
    <property type="component" value="Unassembled WGS sequence"/>
</dbReference>
<evidence type="ECO:0000256" key="3">
    <source>
        <dbReference type="RuleBase" id="RU004075"/>
    </source>
</evidence>
<name>A0A255XLV7_9PROT</name>
<dbReference type="Gene3D" id="3.90.1150.10">
    <property type="entry name" value="Aspartate Aminotransferase, domain 1"/>
    <property type="match status" value="1"/>
</dbReference>
<reference evidence="6 7" key="1">
    <citation type="submission" date="2017-07" db="EMBL/GenBank/DDBJ databases">
        <title>Elstera cyanobacteriorum sp. nov., a novel bacterium isolated from cyanobacterial aggregates in a eutrophic lake.</title>
        <authorList>
            <person name="Cai H."/>
        </authorList>
    </citation>
    <scope>NUCLEOTIDE SEQUENCE [LARGE SCALE GENOMIC DNA]</scope>
    <source>
        <strain evidence="6 7">TH019</strain>
    </source>
</reference>
<protein>
    <recommendedName>
        <fullName evidence="5">Aminotransferase class V domain-containing protein</fullName>
    </recommendedName>
</protein>
<dbReference type="Gene3D" id="3.40.640.10">
    <property type="entry name" value="Type I PLP-dependent aspartate aminotransferase-like (Major domain)"/>
    <property type="match status" value="1"/>
</dbReference>
<dbReference type="PANTHER" id="PTHR43586">
    <property type="entry name" value="CYSTEINE DESULFURASE"/>
    <property type="match status" value="1"/>
</dbReference>
<dbReference type="Pfam" id="PF00266">
    <property type="entry name" value="Aminotran_5"/>
    <property type="match status" value="1"/>
</dbReference>
<keyword evidence="2" id="KW-0663">Pyridoxal phosphate</keyword>
<keyword evidence="7" id="KW-1185">Reference proteome</keyword>
<evidence type="ECO:0000256" key="1">
    <source>
        <dbReference type="ARBA" id="ARBA00001933"/>
    </source>
</evidence>
<gene>
    <name evidence="6" type="ORF">CHR90_12970</name>
</gene>
<dbReference type="InterPro" id="IPR015424">
    <property type="entry name" value="PyrdxlP-dep_Trfase"/>
</dbReference>
<evidence type="ECO:0000259" key="5">
    <source>
        <dbReference type="Pfam" id="PF00266"/>
    </source>
</evidence>
<dbReference type="InterPro" id="IPR000192">
    <property type="entry name" value="Aminotrans_V_dom"/>
</dbReference>
<feature type="domain" description="Aminotransferase class V" evidence="5">
    <location>
        <begin position="10"/>
        <end position="364"/>
    </location>
</feature>
<dbReference type="InterPro" id="IPR015421">
    <property type="entry name" value="PyrdxlP-dep_Trfase_major"/>
</dbReference>
<dbReference type="PROSITE" id="PS00595">
    <property type="entry name" value="AA_TRANSFER_CLASS_5"/>
    <property type="match status" value="1"/>
</dbReference>
<sequence>MTPRLHFNYSAAAPITPETRQAMAAHYDLEAAIGPVEAAIAVAPRLAEIHRAAERLLGTGPGTVALTEGQGRAMALVAAGLRLQPGDRILCAPSEWGGTLSALTAVAQRAGASVVPVPMLPNHTTDLDAMRRMLDGRVRLISVTEVSVSGTAIQPIAAIADLARTTGALLAVDASQSVGWRPVAMAAHGIDILTASGRKYLRGPRGVALLGLSARAQAALIPPPPDDYAVRQSDALRWETAEYSYATRLGFGAALDQVLAFGVEALGAELLARATRLEAALRQVPGVQLIRPGAGASPAITPLVAFEIAGRDPQTVQKALQAQGINVAANLAAYAPYFFAHLGKAALLRASVHLPTTDVDIDRLVATLREV</sequence>
<evidence type="ECO:0000313" key="7">
    <source>
        <dbReference type="Proteomes" id="UP000216361"/>
    </source>
</evidence>